<name>A0A2V2N8L0_9EURY</name>
<evidence type="ECO:0000313" key="8">
    <source>
        <dbReference type="Proteomes" id="UP000245934"/>
    </source>
</evidence>
<dbReference type="Gene3D" id="3.30.920.30">
    <property type="entry name" value="Hypothetical protein"/>
    <property type="match status" value="1"/>
</dbReference>
<keyword evidence="5" id="KW-0694">RNA-binding</keyword>
<dbReference type="SUPFAM" id="SSF54786">
    <property type="entry name" value="YcfA/nrd intein domain"/>
    <property type="match status" value="1"/>
</dbReference>
<sequence>MSAKLPVVSGEQIIKVLCKNGYFIHHQRGSHVTLKKNGPPVTRVVVPLHDPVRKGTLKSILFDAGITTEEFVQLLHNHI</sequence>
<keyword evidence="3" id="KW-0255">Endonuclease</keyword>
<evidence type="ECO:0000256" key="2">
    <source>
        <dbReference type="ARBA" id="ARBA00022722"/>
    </source>
</evidence>
<reference evidence="7 8" key="1">
    <citation type="submission" date="2018-05" db="EMBL/GenBank/DDBJ databases">
        <title>Draft genome of Methanospirillum stamsii Pt1.</title>
        <authorList>
            <person name="Dueholm M.S."/>
            <person name="Nielsen P.H."/>
            <person name="Bakmann L.F."/>
            <person name="Otzen D.E."/>
        </authorList>
    </citation>
    <scope>NUCLEOTIDE SEQUENCE [LARGE SCALE GENOMIC DNA]</scope>
    <source>
        <strain evidence="7 8">Pt1</strain>
    </source>
</reference>
<dbReference type="OrthoDB" id="7619at2157"/>
<dbReference type="GO" id="GO:0004519">
    <property type="term" value="F:endonuclease activity"/>
    <property type="evidence" value="ECO:0007669"/>
    <property type="project" value="UniProtKB-KW"/>
</dbReference>
<keyword evidence="4" id="KW-0378">Hydrolase</keyword>
<dbReference type="Proteomes" id="UP000245934">
    <property type="component" value="Unassembled WGS sequence"/>
</dbReference>
<comment type="caution">
    <text evidence="7">The sequence shown here is derived from an EMBL/GenBank/DDBJ whole genome shotgun (WGS) entry which is preliminary data.</text>
</comment>
<accession>A0A2V2N8L0</accession>
<dbReference type="InterPro" id="IPR012933">
    <property type="entry name" value="HicA_mRNA_interferase"/>
</dbReference>
<evidence type="ECO:0000256" key="6">
    <source>
        <dbReference type="ARBA" id="ARBA00023016"/>
    </source>
</evidence>
<protein>
    <submittedName>
        <fullName evidence="7">Type II toxin-antitoxin system HicA family toxin</fullName>
    </submittedName>
</protein>
<dbReference type="GO" id="GO:0003729">
    <property type="term" value="F:mRNA binding"/>
    <property type="evidence" value="ECO:0007669"/>
    <property type="project" value="InterPro"/>
</dbReference>
<evidence type="ECO:0000256" key="5">
    <source>
        <dbReference type="ARBA" id="ARBA00022884"/>
    </source>
</evidence>
<dbReference type="AlphaFoldDB" id="A0A2V2N8L0"/>
<dbReference type="Pfam" id="PF07927">
    <property type="entry name" value="HicA_toxin"/>
    <property type="match status" value="1"/>
</dbReference>
<evidence type="ECO:0000313" key="7">
    <source>
        <dbReference type="EMBL" id="PWR71921.1"/>
    </source>
</evidence>
<dbReference type="GO" id="GO:0016787">
    <property type="term" value="F:hydrolase activity"/>
    <property type="evidence" value="ECO:0007669"/>
    <property type="project" value="UniProtKB-KW"/>
</dbReference>
<dbReference type="InterPro" id="IPR038570">
    <property type="entry name" value="HicA_sf"/>
</dbReference>
<evidence type="ECO:0000256" key="1">
    <source>
        <dbReference type="ARBA" id="ARBA00022649"/>
    </source>
</evidence>
<keyword evidence="8" id="KW-1185">Reference proteome</keyword>
<evidence type="ECO:0000256" key="4">
    <source>
        <dbReference type="ARBA" id="ARBA00022801"/>
    </source>
</evidence>
<dbReference type="EMBL" id="QGMZ01000028">
    <property type="protein sequence ID" value="PWR71921.1"/>
    <property type="molecule type" value="Genomic_DNA"/>
</dbReference>
<proteinExistence type="predicted"/>
<evidence type="ECO:0000256" key="3">
    <source>
        <dbReference type="ARBA" id="ARBA00022759"/>
    </source>
</evidence>
<keyword evidence="6" id="KW-0346">Stress response</keyword>
<keyword evidence="2" id="KW-0540">Nuclease</keyword>
<keyword evidence="1" id="KW-1277">Toxin-antitoxin system</keyword>
<organism evidence="7 8">
    <name type="scientific">Methanospirillum stamsii</name>
    <dbReference type="NCBI Taxonomy" id="1277351"/>
    <lineage>
        <taxon>Archaea</taxon>
        <taxon>Methanobacteriati</taxon>
        <taxon>Methanobacteriota</taxon>
        <taxon>Stenosarchaea group</taxon>
        <taxon>Methanomicrobia</taxon>
        <taxon>Methanomicrobiales</taxon>
        <taxon>Methanospirillaceae</taxon>
        <taxon>Methanospirillum</taxon>
    </lineage>
</organism>
<gene>
    <name evidence="7" type="ORF">DLD82_12825</name>
</gene>